<feature type="transmembrane region" description="Helical" evidence="2">
    <location>
        <begin position="98"/>
        <end position="116"/>
    </location>
</feature>
<dbReference type="SUPFAM" id="SSF103481">
    <property type="entry name" value="Multidrug resistance efflux transporter EmrE"/>
    <property type="match status" value="1"/>
</dbReference>
<protein>
    <submittedName>
        <fullName evidence="4">EamA family transporter</fullName>
    </submittedName>
</protein>
<gene>
    <name evidence="4" type="ORF">OCV77_00565</name>
</gene>
<evidence type="ECO:0000313" key="4">
    <source>
        <dbReference type="EMBL" id="MCU6743007.1"/>
    </source>
</evidence>
<sequence length="121" mass="13759">MKDQKRKFQIKDILMLQIVFFIYSINSVVAKFASAQEPFSLNFILLYGLELCVLGVYAILWQQLIKRMELSVAYSNKAVVLLWAMVFGALLFKEQITLTKVAGILLVIVGIVVLNSEEVKE</sequence>
<reference evidence="4 5" key="1">
    <citation type="journal article" date="2021" name="ISME Commun">
        <title>Automated analysis of genomic sequences facilitates high-throughput and comprehensive description of bacteria.</title>
        <authorList>
            <person name="Hitch T.C.A."/>
        </authorList>
    </citation>
    <scope>NUCLEOTIDE SEQUENCE [LARGE SCALE GENOMIC DNA]</scope>
    <source>
        <strain evidence="4 5">Sanger_18</strain>
    </source>
</reference>
<evidence type="ECO:0000256" key="1">
    <source>
        <dbReference type="ARBA" id="ARBA00007362"/>
    </source>
</evidence>
<evidence type="ECO:0000313" key="5">
    <source>
        <dbReference type="Proteomes" id="UP001652432"/>
    </source>
</evidence>
<feature type="transmembrane region" description="Helical" evidence="2">
    <location>
        <begin position="72"/>
        <end position="92"/>
    </location>
</feature>
<keyword evidence="2" id="KW-1133">Transmembrane helix</keyword>
<evidence type="ECO:0000256" key="2">
    <source>
        <dbReference type="SAM" id="Phobius"/>
    </source>
</evidence>
<evidence type="ECO:0000259" key="3">
    <source>
        <dbReference type="Pfam" id="PF00892"/>
    </source>
</evidence>
<dbReference type="Pfam" id="PF00892">
    <property type="entry name" value="EamA"/>
    <property type="match status" value="1"/>
</dbReference>
<dbReference type="Gene3D" id="1.10.3730.20">
    <property type="match status" value="1"/>
</dbReference>
<name>A0ABT2SZ57_9FIRM</name>
<feature type="transmembrane region" description="Helical" evidence="2">
    <location>
        <begin position="12"/>
        <end position="33"/>
    </location>
</feature>
<comment type="similarity">
    <text evidence="1">Belongs to the EamA transporter family.</text>
</comment>
<feature type="domain" description="EamA" evidence="3">
    <location>
        <begin position="52"/>
        <end position="115"/>
    </location>
</feature>
<keyword evidence="2" id="KW-0812">Transmembrane</keyword>
<organism evidence="4 5">
    <name type="scientific">Suilimivivens aceti</name>
    <dbReference type="NCBI Taxonomy" id="2981774"/>
    <lineage>
        <taxon>Bacteria</taxon>
        <taxon>Bacillati</taxon>
        <taxon>Bacillota</taxon>
        <taxon>Clostridia</taxon>
        <taxon>Lachnospirales</taxon>
        <taxon>Lachnospiraceae</taxon>
        <taxon>Suilimivivens</taxon>
    </lineage>
</organism>
<dbReference type="InterPro" id="IPR000620">
    <property type="entry name" value="EamA_dom"/>
</dbReference>
<proteinExistence type="inferred from homology"/>
<feature type="transmembrane region" description="Helical" evidence="2">
    <location>
        <begin position="39"/>
        <end position="60"/>
    </location>
</feature>
<comment type="caution">
    <text evidence="4">The sequence shown here is derived from an EMBL/GenBank/DDBJ whole genome shotgun (WGS) entry which is preliminary data.</text>
</comment>
<keyword evidence="5" id="KW-1185">Reference proteome</keyword>
<keyword evidence="2" id="KW-0472">Membrane</keyword>
<accession>A0ABT2SZ57</accession>
<dbReference type="EMBL" id="JAOQKJ010000001">
    <property type="protein sequence ID" value="MCU6743007.1"/>
    <property type="molecule type" value="Genomic_DNA"/>
</dbReference>
<dbReference type="Proteomes" id="UP001652432">
    <property type="component" value="Unassembled WGS sequence"/>
</dbReference>
<dbReference type="RefSeq" id="WP_262572329.1">
    <property type="nucleotide sequence ID" value="NZ_JAOQKJ010000001.1"/>
</dbReference>
<dbReference type="InterPro" id="IPR037185">
    <property type="entry name" value="EmrE-like"/>
</dbReference>